<dbReference type="InterPro" id="IPR003961">
    <property type="entry name" value="FN3_dom"/>
</dbReference>
<proteinExistence type="predicted"/>
<dbReference type="PROSITE" id="PS50853">
    <property type="entry name" value="FN3"/>
    <property type="match status" value="3"/>
</dbReference>
<feature type="signal peptide" evidence="2">
    <location>
        <begin position="1"/>
        <end position="25"/>
    </location>
</feature>
<dbReference type="InterPro" id="IPR016187">
    <property type="entry name" value="CTDL_fold"/>
</dbReference>
<dbReference type="PROSITE" id="PS50041">
    <property type="entry name" value="C_TYPE_LECTIN_2"/>
    <property type="match status" value="1"/>
</dbReference>
<dbReference type="Pfam" id="PF00041">
    <property type="entry name" value="fn3"/>
    <property type="match status" value="4"/>
</dbReference>
<name>A0AAN8GW16_CHAGU</name>
<dbReference type="Gene3D" id="2.60.40.10">
    <property type="entry name" value="Immunoglobulins"/>
    <property type="match status" value="5"/>
</dbReference>
<accession>A0AAN8GW16</accession>
<dbReference type="InterPro" id="IPR013783">
    <property type="entry name" value="Ig-like_fold"/>
</dbReference>
<feature type="domain" description="Fibronectin type-III" evidence="4">
    <location>
        <begin position="408"/>
        <end position="495"/>
    </location>
</feature>
<evidence type="ECO:0000259" key="4">
    <source>
        <dbReference type="PROSITE" id="PS50853"/>
    </source>
</evidence>
<gene>
    <name evidence="5" type="ORF">CgunFtcFv8_006406</name>
</gene>
<evidence type="ECO:0000313" key="6">
    <source>
        <dbReference type="Proteomes" id="UP001331515"/>
    </source>
</evidence>
<dbReference type="EMBL" id="JAURVH010001535">
    <property type="protein sequence ID" value="KAK5893541.1"/>
    <property type="molecule type" value="Genomic_DNA"/>
</dbReference>
<dbReference type="SMART" id="SM00060">
    <property type="entry name" value="FN3"/>
    <property type="match status" value="5"/>
</dbReference>
<keyword evidence="2" id="KW-0732">Signal</keyword>
<feature type="chain" id="PRO_5042947172" evidence="2">
    <location>
        <begin position="26"/>
        <end position="720"/>
    </location>
</feature>
<keyword evidence="6" id="KW-1185">Reference proteome</keyword>
<keyword evidence="1" id="KW-0677">Repeat</keyword>
<evidence type="ECO:0000313" key="5">
    <source>
        <dbReference type="EMBL" id="KAK5893541.1"/>
    </source>
</evidence>
<protein>
    <submittedName>
        <fullName evidence="5">Uncharacterized protein</fullName>
    </submittedName>
</protein>
<evidence type="ECO:0000256" key="1">
    <source>
        <dbReference type="ARBA" id="ARBA00022737"/>
    </source>
</evidence>
<evidence type="ECO:0000256" key="2">
    <source>
        <dbReference type="SAM" id="SignalP"/>
    </source>
</evidence>
<dbReference type="Gene3D" id="3.10.100.10">
    <property type="entry name" value="Mannose-Binding Protein A, subunit A"/>
    <property type="match status" value="1"/>
</dbReference>
<organism evidence="5 6">
    <name type="scientific">Champsocephalus gunnari</name>
    <name type="common">Mackerel icefish</name>
    <dbReference type="NCBI Taxonomy" id="52237"/>
    <lineage>
        <taxon>Eukaryota</taxon>
        <taxon>Metazoa</taxon>
        <taxon>Chordata</taxon>
        <taxon>Craniata</taxon>
        <taxon>Vertebrata</taxon>
        <taxon>Euteleostomi</taxon>
        <taxon>Actinopterygii</taxon>
        <taxon>Neopterygii</taxon>
        <taxon>Teleostei</taxon>
        <taxon>Neoteleostei</taxon>
        <taxon>Acanthomorphata</taxon>
        <taxon>Eupercaria</taxon>
        <taxon>Perciformes</taxon>
        <taxon>Notothenioidei</taxon>
        <taxon>Channichthyidae</taxon>
        <taxon>Champsocephalus</taxon>
    </lineage>
</organism>
<dbReference type="CDD" id="cd00063">
    <property type="entry name" value="FN3"/>
    <property type="match status" value="5"/>
</dbReference>
<dbReference type="AlphaFoldDB" id="A0AAN8GW16"/>
<dbReference type="InterPro" id="IPR050991">
    <property type="entry name" value="ECM_Regulatory_Proteins"/>
</dbReference>
<dbReference type="Proteomes" id="UP001331515">
    <property type="component" value="Unassembled WGS sequence"/>
</dbReference>
<dbReference type="InterPro" id="IPR036116">
    <property type="entry name" value="FN3_sf"/>
</dbReference>
<dbReference type="InterPro" id="IPR001304">
    <property type="entry name" value="C-type_lectin-like"/>
</dbReference>
<dbReference type="SUPFAM" id="SSF56436">
    <property type="entry name" value="C-type lectin-like"/>
    <property type="match status" value="1"/>
</dbReference>
<reference evidence="5 6" key="1">
    <citation type="journal article" date="2023" name="Mol. Biol. Evol.">
        <title>Genomics of Secondarily Temperate Adaptation in the Only Non-Antarctic Icefish.</title>
        <authorList>
            <person name="Rivera-Colon A.G."/>
            <person name="Rayamajhi N."/>
            <person name="Minhas B.F."/>
            <person name="Madrigal G."/>
            <person name="Bilyk K.T."/>
            <person name="Yoon V."/>
            <person name="Hune M."/>
            <person name="Gregory S."/>
            <person name="Cheng C.H.C."/>
            <person name="Catchen J.M."/>
        </authorList>
    </citation>
    <scope>NUCLEOTIDE SEQUENCE [LARGE SCALE GENOMIC DNA]</scope>
    <source>
        <tissue evidence="5">White muscle</tissue>
    </source>
</reference>
<dbReference type="PANTHER" id="PTHR46708:SF11">
    <property type="entry name" value="RECEPTOR-TYPE TYROSINE-PROTEIN PHOSPHATASE ETA-LIKE"/>
    <property type="match status" value="1"/>
</dbReference>
<feature type="domain" description="Fibronectin type-III" evidence="4">
    <location>
        <begin position="579"/>
        <end position="668"/>
    </location>
</feature>
<sequence length="720" mass="80083">MGQTSLKNGVPIVVSLALVFAWSAAEREYFLHPSNRTWEEARNHCQACFKDLVTLTPENVQTVSKLLTSDCWVGLRKNSTSNSTNNATNNSTMDPRMPWFRWANGDPLIFQNWYPGWPVFRSSLPNRYYFVCPEKASLETAASETGTPDSGTPAMAIQATGHLQETTFATAASTPSTPARCKITQWPEEAHYVLLPDFPKPDENYIEDSCVAMLSFGPWVERVCSELLSSICYEDRFFGELNVTQKTSNSSILTWRSGPGNITHYRVEVTEGDNMLKRNFTTEDLTFDLNSLTPGTHYSIQVFAVKCTRDLNPQEDTFYTTPNKVEDLKFTNVSETSVFLNWTKPAGNLDFYLIKIKNGKQISSKTEGKEVRDLIPGNFYTFTVLSGVGDNSTWSEESIVSRNTKPGRVSDLRVSRNTHHSLQLNWKSPVGNVSFFRVVATINNKPPLLQNVTITEVNITGLPIGSKITLSVTALVSGNIEGDSVTIDNYTAPGPIQDMNLISTDVSLNASWKTEGDSSSFVVELLLEGKVDQKLKTNFSEITFTGLKTAAEYNVTVYAFNGNLNGEPLTRSIFTMPSPPTNAKSTYQDKSSITFEWDPPAKVGRVTYAVGIISSFWGHAVSERIENKTTHTFTGLKSGTKYDFHVQTVADKELSTAANVSHCTDADKREISLSMMCSSAEPLLCDGKATRDSVFEQLRKHFNEVLGGNIFWTLEKLEPK</sequence>
<feature type="domain" description="C-type lectin" evidence="3">
    <location>
        <begin position="29"/>
        <end position="118"/>
    </location>
</feature>
<comment type="caution">
    <text evidence="5">The sequence shown here is derived from an EMBL/GenBank/DDBJ whole genome shotgun (WGS) entry which is preliminary data.</text>
</comment>
<feature type="domain" description="Fibronectin type-III" evidence="4">
    <location>
        <begin position="237"/>
        <end position="324"/>
    </location>
</feature>
<dbReference type="PANTHER" id="PTHR46708">
    <property type="entry name" value="TENASCIN"/>
    <property type="match status" value="1"/>
</dbReference>
<evidence type="ECO:0000259" key="3">
    <source>
        <dbReference type="PROSITE" id="PS50041"/>
    </source>
</evidence>
<dbReference type="SUPFAM" id="SSF49265">
    <property type="entry name" value="Fibronectin type III"/>
    <property type="match status" value="3"/>
</dbReference>
<dbReference type="InterPro" id="IPR016186">
    <property type="entry name" value="C-type_lectin-like/link_sf"/>
</dbReference>